<gene>
    <name evidence="2" type="ORF">PXEA_LOCUS3868</name>
</gene>
<proteinExistence type="predicted"/>
<evidence type="ECO:0000256" key="1">
    <source>
        <dbReference type="SAM" id="MobiDB-lite"/>
    </source>
</evidence>
<sequence>MFSWLRQATRDTPSCVFWCLCLRAHIKCVQSEKQASVELTRRPSGGVNLIRRKHLPRNSLFLAPLSALVGSQQSHSVGQPRRTGGLPPFS</sequence>
<feature type="region of interest" description="Disordered" evidence="1">
    <location>
        <begin position="70"/>
        <end position="90"/>
    </location>
</feature>
<dbReference type="Proteomes" id="UP000784294">
    <property type="component" value="Unassembled WGS sequence"/>
</dbReference>
<dbReference type="EMBL" id="CAAALY010008979">
    <property type="protein sequence ID" value="VEL10428.1"/>
    <property type="molecule type" value="Genomic_DNA"/>
</dbReference>
<protein>
    <submittedName>
        <fullName evidence="2">Uncharacterized protein</fullName>
    </submittedName>
</protein>
<accession>A0A3S5B1E2</accession>
<evidence type="ECO:0000313" key="2">
    <source>
        <dbReference type="EMBL" id="VEL10428.1"/>
    </source>
</evidence>
<name>A0A3S5B1E2_9PLAT</name>
<reference evidence="2" key="1">
    <citation type="submission" date="2018-11" db="EMBL/GenBank/DDBJ databases">
        <authorList>
            <consortium name="Pathogen Informatics"/>
        </authorList>
    </citation>
    <scope>NUCLEOTIDE SEQUENCE</scope>
</reference>
<dbReference type="AlphaFoldDB" id="A0A3S5B1E2"/>
<keyword evidence="3" id="KW-1185">Reference proteome</keyword>
<evidence type="ECO:0000313" key="3">
    <source>
        <dbReference type="Proteomes" id="UP000784294"/>
    </source>
</evidence>
<comment type="caution">
    <text evidence="2">The sequence shown here is derived from an EMBL/GenBank/DDBJ whole genome shotgun (WGS) entry which is preliminary data.</text>
</comment>
<organism evidence="2 3">
    <name type="scientific">Protopolystoma xenopodis</name>
    <dbReference type="NCBI Taxonomy" id="117903"/>
    <lineage>
        <taxon>Eukaryota</taxon>
        <taxon>Metazoa</taxon>
        <taxon>Spiralia</taxon>
        <taxon>Lophotrochozoa</taxon>
        <taxon>Platyhelminthes</taxon>
        <taxon>Monogenea</taxon>
        <taxon>Polyopisthocotylea</taxon>
        <taxon>Polystomatidea</taxon>
        <taxon>Polystomatidae</taxon>
        <taxon>Protopolystoma</taxon>
    </lineage>
</organism>